<accession>A0AAD4KJD2</accession>
<feature type="compositionally biased region" description="Polar residues" evidence="1">
    <location>
        <begin position="740"/>
        <end position="754"/>
    </location>
</feature>
<feature type="compositionally biased region" description="Polar residues" evidence="1">
    <location>
        <begin position="425"/>
        <end position="439"/>
    </location>
</feature>
<comment type="caution">
    <text evidence="3">The sequence shown here is derived from an EMBL/GenBank/DDBJ whole genome shotgun (WGS) entry which is preliminary data.</text>
</comment>
<dbReference type="EMBL" id="JAJTJA010000009">
    <property type="protein sequence ID" value="KAH8693825.1"/>
    <property type="molecule type" value="Genomic_DNA"/>
</dbReference>
<name>A0AAD4KJD2_9EURO</name>
<dbReference type="Pfam" id="PF23749">
    <property type="entry name" value="DUF7165"/>
    <property type="match status" value="1"/>
</dbReference>
<reference evidence="3" key="1">
    <citation type="submission" date="2021-12" db="EMBL/GenBank/DDBJ databases">
        <title>Convergent genome expansion in fungi linked to evolution of root-endophyte symbiosis.</title>
        <authorList>
            <consortium name="DOE Joint Genome Institute"/>
            <person name="Ke Y.-H."/>
            <person name="Bonito G."/>
            <person name="Liao H.-L."/>
            <person name="Looney B."/>
            <person name="Rojas-Flechas A."/>
            <person name="Nash J."/>
            <person name="Hameed K."/>
            <person name="Schadt C."/>
            <person name="Martin F."/>
            <person name="Crous P.W."/>
            <person name="Miettinen O."/>
            <person name="Magnuson J.K."/>
            <person name="Labbe J."/>
            <person name="Jacobson D."/>
            <person name="Doktycz M.J."/>
            <person name="Veneault-Fourrey C."/>
            <person name="Kuo A."/>
            <person name="Mondo S."/>
            <person name="Calhoun S."/>
            <person name="Riley R."/>
            <person name="Ohm R."/>
            <person name="LaButti K."/>
            <person name="Andreopoulos B."/>
            <person name="Pangilinan J."/>
            <person name="Nolan M."/>
            <person name="Tritt A."/>
            <person name="Clum A."/>
            <person name="Lipzen A."/>
            <person name="Daum C."/>
            <person name="Barry K."/>
            <person name="Grigoriev I.V."/>
            <person name="Vilgalys R."/>
        </authorList>
    </citation>
    <scope>NUCLEOTIDE SEQUENCE</scope>
    <source>
        <strain evidence="3">PMI_201</strain>
    </source>
</reference>
<feature type="region of interest" description="Disordered" evidence="1">
    <location>
        <begin position="577"/>
        <end position="673"/>
    </location>
</feature>
<feature type="compositionally biased region" description="Low complexity" evidence="1">
    <location>
        <begin position="877"/>
        <end position="886"/>
    </location>
</feature>
<dbReference type="AlphaFoldDB" id="A0AAD4KJD2"/>
<keyword evidence="4" id="KW-1185">Reference proteome</keyword>
<feature type="compositionally biased region" description="Polar residues" evidence="1">
    <location>
        <begin position="597"/>
        <end position="625"/>
    </location>
</feature>
<feature type="compositionally biased region" description="Polar residues" evidence="1">
    <location>
        <begin position="929"/>
        <end position="945"/>
    </location>
</feature>
<feature type="compositionally biased region" description="Polar residues" evidence="1">
    <location>
        <begin position="970"/>
        <end position="980"/>
    </location>
</feature>
<sequence length="1040" mass="114046">MDQEISAQTQEHVTTSDRVVDSIHAVDVGLKKERAAFHRLPLDVIQKILYTVDANTFASLTVLNQQWRGASNNAELYAHQISQCPLFAISSSITGNSIQNQDLNDLKRKFAREIRRNAFDVFLRPRTTHVTLISSSAGSSTALPIGEALKFSFSANGHILLCLSSSRICVLDLASPLLKVLYELKTTRMPLAATILDSGRVLAVVSHRHQVNIYHLSHCEAKHVQVLTLNDVPRTLALAPNGNVLGIAYEGGIEVYAIGENVLSTQRRAVRCEQVDELSFSPDGSLLLGTSLDCPGKGFVTITAPFPSDSMVDVSDYLTQIWTTQILFPDLVPGYGHVTSVSNHVGDDDNWIIGFDNTLKTFRAVRSNDPRNGVVYFPGPVAPGGLLEYTPSLIPAIDPDGELVALAFHGSGLWLYGIPDDMNQTPPKNNGTIQVNGTVRSRQSEQSSPSSDHDETVVGRLRRTINRPSLMIQGHKIADIPGLTAARWVAQQDSSNEVASNRHRLVAVAPGGVTSASLGDEAIPVDGGRVSIFDFEPSTKDGNIVDLTIELGEAEPLILREPNANLEQEVELERRRTQLHRRVVGSPRVNPRDRPTASRQSFPARSNSQKQNFGNQRGSRSQAGSPVSDRAVGDVTLFLDGPYSNTAPRSGDTLRRAATAAASNRRPQYQAREQARPVLPVLQIPHESDADNWVPPPPPYSRNADGPLPDHLRQLLLPTMTAPPGGVMEEFPQTIRRVHTNQGTQQERTSSNFLSRRWSTRRPTTNEGTSRRRMSFRQSTVSQPTPPSSHQPQRSPHQRTSSSISLSGNALQARLNHPVPPLPPVPPVPPISVLVPPVAHARTELPPSSHSQQSPAQTPSSNRPVSSADTQRRQSRSSRLFSGGFRKSNKNVPPNSDLARNGSIARHSAFSRSSPNLAFGRSAIHRMSTIYSSSSRPGEQNGVSRTRSRSETLHPPARLTESALRNAIQNQPGQGNQLGRSQPRRFHAQVPENPAPEEPVWQNPSSSETEAWRARIAEWNQNTINERRRSKGKSSRCIVM</sequence>
<proteinExistence type="predicted"/>
<evidence type="ECO:0000256" key="1">
    <source>
        <dbReference type="SAM" id="MobiDB-lite"/>
    </source>
</evidence>
<dbReference type="InterPro" id="IPR001810">
    <property type="entry name" value="F-box_dom"/>
</dbReference>
<feature type="compositionally biased region" description="Low complexity" evidence="1">
    <location>
        <begin position="440"/>
        <end position="450"/>
    </location>
</feature>
<dbReference type="SUPFAM" id="SSF82171">
    <property type="entry name" value="DPP6 N-terminal domain-like"/>
    <property type="match status" value="1"/>
</dbReference>
<feature type="region of interest" description="Disordered" evidence="1">
    <location>
        <begin position="970"/>
        <end position="1040"/>
    </location>
</feature>
<dbReference type="Gene3D" id="2.130.10.10">
    <property type="entry name" value="YVTN repeat-like/Quinoprotein amine dehydrogenase"/>
    <property type="match status" value="1"/>
</dbReference>
<feature type="region of interest" description="Disordered" evidence="1">
    <location>
        <begin position="842"/>
        <end position="901"/>
    </location>
</feature>
<evidence type="ECO:0000313" key="3">
    <source>
        <dbReference type="EMBL" id="KAH8693825.1"/>
    </source>
</evidence>
<organism evidence="3 4">
    <name type="scientific">Talaromyces proteolyticus</name>
    <dbReference type="NCBI Taxonomy" id="1131652"/>
    <lineage>
        <taxon>Eukaryota</taxon>
        <taxon>Fungi</taxon>
        <taxon>Dikarya</taxon>
        <taxon>Ascomycota</taxon>
        <taxon>Pezizomycotina</taxon>
        <taxon>Eurotiomycetes</taxon>
        <taxon>Eurotiomycetidae</taxon>
        <taxon>Eurotiales</taxon>
        <taxon>Trichocomaceae</taxon>
        <taxon>Talaromyces</taxon>
        <taxon>Talaromyces sect. Bacilispori</taxon>
    </lineage>
</organism>
<gene>
    <name evidence="3" type="ORF">BGW36DRAFT_429856</name>
</gene>
<feature type="compositionally biased region" description="Low complexity" evidence="1">
    <location>
        <begin position="656"/>
        <end position="666"/>
    </location>
</feature>
<evidence type="ECO:0000259" key="2">
    <source>
        <dbReference type="PROSITE" id="PS50181"/>
    </source>
</evidence>
<dbReference type="PROSITE" id="PS50181">
    <property type="entry name" value="FBOX"/>
    <property type="match status" value="1"/>
</dbReference>
<feature type="domain" description="F-box" evidence="2">
    <location>
        <begin position="34"/>
        <end position="80"/>
    </location>
</feature>
<feature type="compositionally biased region" description="Low complexity" evidence="1">
    <location>
        <begin position="846"/>
        <end position="861"/>
    </location>
</feature>
<protein>
    <submittedName>
        <fullName evidence="3">F-box domain protein</fullName>
    </submittedName>
</protein>
<dbReference type="InterPro" id="IPR015943">
    <property type="entry name" value="WD40/YVTN_repeat-like_dom_sf"/>
</dbReference>
<dbReference type="GeneID" id="70251035"/>
<dbReference type="InterPro" id="IPR055589">
    <property type="entry name" value="DUF7165"/>
</dbReference>
<evidence type="ECO:0000313" key="4">
    <source>
        <dbReference type="Proteomes" id="UP001201262"/>
    </source>
</evidence>
<dbReference type="Proteomes" id="UP001201262">
    <property type="component" value="Unassembled WGS sequence"/>
</dbReference>
<dbReference type="RefSeq" id="XP_046069495.1">
    <property type="nucleotide sequence ID" value="XM_046220748.1"/>
</dbReference>
<feature type="region of interest" description="Disordered" evidence="1">
    <location>
        <begin position="739"/>
        <end position="807"/>
    </location>
</feature>
<feature type="region of interest" description="Disordered" evidence="1">
    <location>
        <begin position="929"/>
        <end position="956"/>
    </location>
</feature>
<feature type="region of interest" description="Disordered" evidence="1">
    <location>
        <begin position="425"/>
        <end position="457"/>
    </location>
</feature>